<dbReference type="InterPro" id="IPR021842">
    <property type="entry name" value="DUF3435"/>
</dbReference>
<sequence length="542" mass="63658">MSRDSFSNDFDLRRKAEQLRKWMLSQNEPADRYFTKEQPDPPVQILKLYSEAFITLREGELPAQQTVRSNLSGFISEWQQKTCRKLPDTVRKDLYNHIRNELTQKYGLETKHREKFPVTSRDLDILIRRLFEDDDHDYVHERARFQDAFSLSLFSGSGARAGAIVESSSYRDTNECLYYRDLTFNLKWDAKNMEVKYWVTISPEFLKGYRYNDEAVLPKNWIPEQEILGKNFIFYVMVTGIADKAFRGIRTTDELLDKRPPKGRESWTLEWEAHVQTLPVLRMVTTDGPHPTRGLTFSSIRHHFTSLAQRACFRHQLRIHGIRGGVANAIDPNASRAARTQALDHQNPDTFLKYQSKFKRVDVQASFWNLKPDYECLEMEESMAHHRDTNVPQRLDAAAIAQIENDDEMKEIYHRIDEITQQIGGKPAEHKELAREREKLYTKAAKKRRAKKAEFIDNWWRSSYDEYITGNEFGEQDPTCLFDIYRKYMPERARLRDNLFTKASIGSKIGRQCLQDMVNICVSKERVAYYPGEWPVDGRCPY</sequence>
<evidence type="ECO:0000313" key="2">
    <source>
        <dbReference type="Proteomes" id="UP000813423"/>
    </source>
</evidence>
<proteinExistence type="predicted"/>
<dbReference type="PANTHER" id="PTHR37535:SF3">
    <property type="entry name" value="FLUG DOMAIN-CONTAINING PROTEIN"/>
    <property type="match status" value="1"/>
</dbReference>
<dbReference type="Proteomes" id="UP000813423">
    <property type="component" value="Unassembled WGS sequence"/>
</dbReference>
<comment type="caution">
    <text evidence="1">The sequence shown here is derived from an EMBL/GenBank/DDBJ whole genome shotgun (WGS) entry which is preliminary data.</text>
</comment>
<name>A0A9P8NBE8_ASPFM</name>
<protein>
    <submittedName>
        <fullName evidence="1">Uncharacterized protein</fullName>
    </submittedName>
</protein>
<gene>
    <name evidence="1" type="ORF">KXV57_001319</name>
</gene>
<dbReference type="EMBL" id="JAIBSC010000120">
    <property type="protein sequence ID" value="KAH1896597.1"/>
    <property type="molecule type" value="Genomic_DNA"/>
</dbReference>
<accession>A0A9P8NBE8</accession>
<dbReference type="Pfam" id="PF11917">
    <property type="entry name" value="DUF3435"/>
    <property type="match status" value="1"/>
</dbReference>
<dbReference type="PANTHER" id="PTHR37535">
    <property type="entry name" value="FLUG DOMAIN PROTEIN"/>
    <property type="match status" value="1"/>
</dbReference>
<evidence type="ECO:0000313" key="1">
    <source>
        <dbReference type="EMBL" id="KAH1896597.1"/>
    </source>
</evidence>
<dbReference type="AlphaFoldDB" id="A0A9P8NBE8"/>
<organism evidence="1 2">
    <name type="scientific">Aspergillus fumigatus</name>
    <name type="common">Neosartorya fumigata</name>
    <dbReference type="NCBI Taxonomy" id="746128"/>
    <lineage>
        <taxon>Eukaryota</taxon>
        <taxon>Fungi</taxon>
        <taxon>Dikarya</taxon>
        <taxon>Ascomycota</taxon>
        <taxon>Pezizomycotina</taxon>
        <taxon>Eurotiomycetes</taxon>
        <taxon>Eurotiomycetidae</taxon>
        <taxon>Eurotiales</taxon>
        <taxon>Aspergillaceae</taxon>
        <taxon>Aspergillus</taxon>
        <taxon>Aspergillus subgen. Fumigati</taxon>
    </lineage>
</organism>
<reference evidence="1" key="1">
    <citation type="submission" date="2021-08" db="EMBL/GenBank/DDBJ databases">
        <title>Global Aspergillus fumigatus from environmental and clinical sources.</title>
        <authorList>
            <person name="Barber A."/>
            <person name="Sae-Ong T."/>
        </authorList>
    </citation>
    <scope>NUCLEOTIDE SEQUENCE</scope>
    <source>
        <strain evidence="1">NRZ-2016-071</strain>
    </source>
</reference>